<dbReference type="AlphaFoldDB" id="A0A3S9UZY2"/>
<dbReference type="EMBL" id="CP034346">
    <property type="protein sequence ID" value="AZS15899.1"/>
    <property type="molecule type" value="Genomic_DNA"/>
</dbReference>
<dbReference type="SUPFAM" id="SSF103032">
    <property type="entry name" value="Hypothetical protein YwqG"/>
    <property type="match status" value="1"/>
</dbReference>
<organism evidence="1 2">
    <name type="scientific">Paenibacillus lutimineralis</name>
    <dbReference type="NCBI Taxonomy" id="2707005"/>
    <lineage>
        <taxon>Bacteria</taxon>
        <taxon>Bacillati</taxon>
        <taxon>Bacillota</taxon>
        <taxon>Bacilli</taxon>
        <taxon>Bacillales</taxon>
        <taxon>Paenibacillaceae</taxon>
        <taxon>Paenibacillus</taxon>
    </lineage>
</organism>
<protein>
    <submittedName>
        <fullName evidence="1">DUF1963 domain-containing protein</fullName>
    </submittedName>
</protein>
<dbReference type="OrthoDB" id="5351532at2"/>
<accession>A0A3S9UZY2</accession>
<reference evidence="2" key="1">
    <citation type="submission" date="2018-12" db="EMBL/GenBank/DDBJ databases">
        <title>Complete genome sequence of Paenibacillus sp. MBLB1234.</title>
        <authorList>
            <person name="Nam Y.-D."/>
            <person name="Kang J."/>
            <person name="Chung W.-H."/>
            <person name="Park Y.S."/>
        </authorList>
    </citation>
    <scope>NUCLEOTIDE SEQUENCE [LARGE SCALE GENOMIC DNA]</scope>
    <source>
        <strain evidence="2">MBLB1234</strain>
    </source>
</reference>
<keyword evidence="2" id="KW-1185">Reference proteome</keyword>
<gene>
    <name evidence="1" type="ORF">EI981_16620</name>
</gene>
<dbReference type="Proteomes" id="UP000270678">
    <property type="component" value="Chromosome"/>
</dbReference>
<sequence>MTEKVPCQSEGCAAMILPSTAAKTGGYCMPCYQEQERRKREAYIQQHRKTVNLYEGLNDPVEILKIMHSPLQYDPLIKYTPYPRSKEQVYASLSPSEAESMAAYASHLLVSGDEDTSRDILSSLVSFRNESIAGCLPLLLEHELYYPGILYKDAGPDVRDRLLDQVEWDDENRNFILLALAWIGDEQVVRRFQEWRMKPPEWAEHLYVVPALYAREAGWELSDSGQRRNLVQGSSYAVEKMEDQRDSTVQQMFSGFLRHAAAACSWCSGKLTRLIDVDTTHTALARLNLSWERLQVDTCVNCGCYGVIYMELDGDGAPSWSAYNRKPDYLPDIELEEYSREYLLVGPQLMLSSIPRSAYYAAVWELDSHSKFGGYPGWVQDAGYPNCPCCGRSMLFIGQLDWSDLEDYGEGIYYMFICPKDRITATTYQQS</sequence>
<dbReference type="Gene3D" id="2.30.320.10">
    <property type="entry name" value="YwqG-like"/>
    <property type="match status" value="1"/>
</dbReference>
<dbReference type="KEGG" id="plut:EI981_16620"/>
<dbReference type="RefSeq" id="WP_126999991.1">
    <property type="nucleotide sequence ID" value="NZ_CP034346.1"/>
</dbReference>
<dbReference type="InterPro" id="IPR035948">
    <property type="entry name" value="YwqG-like_sf"/>
</dbReference>
<name>A0A3S9UZY2_9BACL</name>
<proteinExistence type="predicted"/>
<evidence type="ECO:0000313" key="2">
    <source>
        <dbReference type="Proteomes" id="UP000270678"/>
    </source>
</evidence>
<evidence type="ECO:0000313" key="1">
    <source>
        <dbReference type="EMBL" id="AZS15899.1"/>
    </source>
</evidence>